<dbReference type="GeneTree" id="ENSGT00390000013374"/>
<dbReference type="InterPro" id="IPR040092">
    <property type="entry name" value="TBRG1"/>
</dbReference>
<dbReference type="OMA" id="SINFEAY"/>
<dbReference type="Ensembl" id="ENSEBUT00000023389.1">
    <property type="protein sequence ID" value="ENSEBUP00000022814.1"/>
    <property type="gene ID" value="ENSEBUG00000014060.1"/>
</dbReference>
<dbReference type="GO" id="GO:0006355">
    <property type="term" value="P:regulation of DNA-templated transcription"/>
    <property type="evidence" value="ECO:0007669"/>
    <property type="project" value="InterPro"/>
</dbReference>
<dbReference type="SMART" id="SM00542">
    <property type="entry name" value="FYRC"/>
    <property type="match status" value="1"/>
</dbReference>
<dbReference type="GO" id="GO:0051726">
    <property type="term" value="P:regulation of cell cycle"/>
    <property type="evidence" value="ECO:0007669"/>
    <property type="project" value="TreeGrafter"/>
</dbReference>
<keyword evidence="7" id="KW-1185">Reference proteome</keyword>
<dbReference type="Pfam" id="PF05066">
    <property type="entry name" value="HARE-HTH"/>
    <property type="match status" value="1"/>
</dbReference>
<dbReference type="PROSITE" id="PS51542">
    <property type="entry name" value="FYRN"/>
    <property type="match status" value="1"/>
</dbReference>
<keyword evidence="2" id="KW-0804">Transcription</keyword>
<dbReference type="Proteomes" id="UP000694388">
    <property type="component" value="Unplaced"/>
</dbReference>
<dbReference type="SMART" id="SM00541">
    <property type="entry name" value="FYRN"/>
    <property type="match status" value="1"/>
</dbReference>
<reference evidence="6" key="2">
    <citation type="submission" date="2025-09" db="UniProtKB">
        <authorList>
            <consortium name="Ensembl"/>
        </authorList>
    </citation>
    <scope>IDENTIFICATION</scope>
</reference>
<organism evidence="6 7">
    <name type="scientific">Eptatretus burgeri</name>
    <name type="common">Inshore hagfish</name>
    <dbReference type="NCBI Taxonomy" id="7764"/>
    <lineage>
        <taxon>Eukaryota</taxon>
        <taxon>Metazoa</taxon>
        <taxon>Chordata</taxon>
        <taxon>Craniata</taxon>
        <taxon>Vertebrata</taxon>
        <taxon>Cyclostomata</taxon>
        <taxon>Myxini</taxon>
        <taxon>Myxiniformes</taxon>
        <taxon>Myxinidae</taxon>
        <taxon>Eptatretinae</taxon>
        <taxon>Eptatretus</taxon>
    </lineage>
</organism>
<feature type="region of interest" description="Disordered" evidence="4">
    <location>
        <begin position="308"/>
        <end position="374"/>
    </location>
</feature>
<dbReference type="InterPro" id="IPR007759">
    <property type="entry name" value="Asxl_HARE-HTH"/>
</dbReference>
<protein>
    <submittedName>
        <fullName evidence="6">Transforming growth factor beta regulator 1</fullName>
    </submittedName>
</protein>
<proteinExistence type="predicted"/>
<evidence type="ECO:0000256" key="1">
    <source>
        <dbReference type="ARBA" id="ARBA00004123"/>
    </source>
</evidence>
<dbReference type="Pfam" id="PF05965">
    <property type="entry name" value="FYRC"/>
    <property type="match status" value="1"/>
</dbReference>
<dbReference type="Pfam" id="PF05964">
    <property type="entry name" value="FYRN"/>
    <property type="match status" value="1"/>
</dbReference>
<evidence type="ECO:0000256" key="2">
    <source>
        <dbReference type="ARBA" id="ARBA00023163"/>
    </source>
</evidence>
<feature type="domain" description="HTH HARE-type" evidence="5">
    <location>
        <begin position="100"/>
        <end position="170"/>
    </location>
</feature>
<reference evidence="6" key="1">
    <citation type="submission" date="2025-08" db="UniProtKB">
        <authorList>
            <consortium name="Ensembl"/>
        </authorList>
    </citation>
    <scope>IDENTIFICATION</scope>
</reference>
<comment type="subcellular location">
    <subcellularLocation>
        <location evidence="1">Nucleus</location>
    </subcellularLocation>
</comment>
<name>A0A8C4QZ46_EPTBU</name>
<dbReference type="GO" id="GO:0005634">
    <property type="term" value="C:nucleus"/>
    <property type="evidence" value="ECO:0007669"/>
    <property type="project" value="UniProtKB-SubCell"/>
</dbReference>
<dbReference type="InterPro" id="IPR003889">
    <property type="entry name" value="FYrich_C"/>
</dbReference>
<dbReference type="PANTHER" id="PTHR22715:SF0">
    <property type="entry name" value="TRANSFORMING GROWTH FACTOR BETA REGULATOR 1"/>
    <property type="match status" value="1"/>
</dbReference>
<dbReference type="PROSITE" id="PS51913">
    <property type="entry name" value="HTH_HARE"/>
    <property type="match status" value="1"/>
</dbReference>
<evidence type="ECO:0000259" key="5">
    <source>
        <dbReference type="PROSITE" id="PS51913"/>
    </source>
</evidence>
<evidence type="ECO:0000313" key="6">
    <source>
        <dbReference type="Ensembl" id="ENSEBUP00000022814.1"/>
    </source>
</evidence>
<sequence>MNTPIDYESLMMKKSPMIHGKEQTRPPMLHMAPVSNVSPGGGSLSPLDPSLPPLSSLDTSVGEDMADTFSLFPGLETVVVGGQDHLESDPPAETPEKQHMTWLNAAQLVLEDARRPLHIKEIKQRVIQRGLVQSSSKSSLEAVMYRETQKGSRRFKRVENQNGVFGLLTLDEKRQQRLLHMYPSTSPPNTGSTPKSVSPRGIAGVLSRSIVGSTKGKVRRGTRRGVRSIRFHERYRRLRRLARATIFQNAALCDELAHTQDKLIRAKEERLFLAKCLLQYEAVYKDGPWQVAGGMAGGISASVSTGSVAGVGSEAPNPGSPSLASPSNILPTSIDDLSGKRIRRGKEEERASKGKSSRRRRVAEGPTHRLLQPIPLDPAGRPIFPIILGSLTIYSLGEIIPDRPAFHDTHHIFPVGFCSTRTLPPAHPGLPQALYTCQIKDGGQGPQFEIVPEDTPQNPFVASSAAACLASLLRSLHSTRGKTLPGVTTVGVDFFGFSHPTIQHLIQSCPGARKCTGYTWLRFEVCRPMELPAPQSQDEDVTNSGFAPVSVPFM</sequence>
<keyword evidence="3" id="KW-0539">Nucleus</keyword>
<evidence type="ECO:0000313" key="7">
    <source>
        <dbReference type="Proteomes" id="UP000694388"/>
    </source>
</evidence>
<accession>A0A8C4QZ46</accession>
<evidence type="ECO:0000256" key="3">
    <source>
        <dbReference type="ARBA" id="ARBA00023242"/>
    </source>
</evidence>
<feature type="compositionally biased region" description="Polar residues" evidence="4">
    <location>
        <begin position="320"/>
        <end position="331"/>
    </location>
</feature>
<evidence type="ECO:0000256" key="4">
    <source>
        <dbReference type="SAM" id="MobiDB-lite"/>
    </source>
</evidence>
<dbReference type="Gene3D" id="3.30.160.360">
    <property type="match status" value="1"/>
</dbReference>
<dbReference type="PANTHER" id="PTHR22715">
    <property type="entry name" value="TRANSFORMING GROWTH FACTOR BETA REGULATED GENE 1"/>
    <property type="match status" value="1"/>
</dbReference>
<dbReference type="InterPro" id="IPR003888">
    <property type="entry name" value="FYrich_N"/>
</dbReference>
<dbReference type="PROSITE" id="PS51543">
    <property type="entry name" value="FYRC"/>
    <property type="match status" value="1"/>
</dbReference>
<dbReference type="AlphaFoldDB" id="A0A8C4QZ46"/>